<comment type="caution">
    <text evidence="2">The sequence shown here is derived from an EMBL/GenBank/DDBJ whole genome shotgun (WGS) entry which is preliminary data.</text>
</comment>
<dbReference type="Proteomes" id="UP001480595">
    <property type="component" value="Unassembled WGS sequence"/>
</dbReference>
<protein>
    <submittedName>
        <fullName evidence="2">Uncharacterized protein</fullName>
    </submittedName>
</protein>
<keyword evidence="3" id="KW-1185">Reference proteome</keyword>
<feature type="compositionally biased region" description="Basic and acidic residues" evidence="1">
    <location>
        <begin position="140"/>
        <end position="164"/>
    </location>
</feature>
<evidence type="ECO:0000256" key="1">
    <source>
        <dbReference type="SAM" id="MobiDB-lite"/>
    </source>
</evidence>
<reference evidence="2 3" key="1">
    <citation type="submission" date="2023-01" db="EMBL/GenBank/DDBJ databases">
        <title>Analysis of 21 Apiospora genomes using comparative genomics revels a genus with tremendous synthesis potential of carbohydrate active enzymes and secondary metabolites.</title>
        <authorList>
            <person name="Sorensen T."/>
        </authorList>
    </citation>
    <scope>NUCLEOTIDE SEQUENCE [LARGE SCALE GENOMIC DNA]</scope>
    <source>
        <strain evidence="2 3">CBS 135458</strain>
    </source>
</reference>
<dbReference type="RefSeq" id="XP_066710766.1">
    <property type="nucleotide sequence ID" value="XM_066861656.1"/>
</dbReference>
<feature type="region of interest" description="Disordered" evidence="1">
    <location>
        <begin position="1"/>
        <end position="164"/>
    </location>
</feature>
<evidence type="ECO:0000313" key="2">
    <source>
        <dbReference type="EMBL" id="KAK8048517.1"/>
    </source>
</evidence>
<dbReference type="GeneID" id="92094719"/>
<proteinExistence type="predicted"/>
<evidence type="ECO:0000313" key="3">
    <source>
        <dbReference type="Proteomes" id="UP001480595"/>
    </source>
</evidence>
<name>A0ABR1TPX6_9PEZI</name>
<feature type="compositionally biased region" description="Low complexity" evidence="1">
    <location>
        <begin position="45"/>
        <end position="62"/>
    </location>
</feature>
<sequence length="164" mass="16850">MATSMTAQVAAPPPLLPPQYRALGFMSEPEVMTGGGGVVPRRKPSGSGSENAGDNAGAAARGAGRGGRAVTGLSADSDSRGDVMGRSSLSQRGRDTDSLRGLSRRADSNGNRRGDLRGRRGSLSHSGRDADSFSGNKAEASGDRHANGHKCQDDSEEDRGAARN</sequence>
<dbReference type="EMBL" id="JAQQWL010000011">
    <property type="protein sequence ID" value="KAK8048517.1"/>
    <property type="molecule type" value="Genomic_DNA"/>
</dbReference>
<feature type="compositionally biased region" description="Basic and acidic residues" evidence="1">
    <location>
        <begin position="92"/>
        <end position="118"/>
    </location>
</feature>
<accession>A0ABR1TPX6</accession>
<organism evidence="2 3">
    <name type="scientific">Apiospora phragmitis</name>
    <dbReference type="NCBI Taxonomy" id="2905665"/>
    <lineage>
        <taxon>Eukaryota</taxon>
        <taxon>Fungi</taxon>
        <taxon>Dikarya</taxon>
        <taxon>Ascomycota</taxon>
        <taxon>Pezizomycotina</taxon>
        <taxon>Sordariomycetes</taxon>
        <taxon>Xylariomycetidae</taxon>
        <taxon>Amphisphaeriales</taxon>
        <taxon>Apiosporaceae</taxon>
        <taxon>Apiospora</taxon>
    </lineage>
</organism>
<gene>
    <name evidence="2" type="ORF">PG994_010247</name>
</gene>